<dbReference type="GO" id="GO:0032259">
    <property type="term" value="P:methylation"/>
    <property type="evidence" value="ECO:0007669"/>
    <property type="project" value="UniProtKB-KW"/>
</dbReference>
<evidence type="ECO:0000256" key="4">
    <source>
        <dbReference type="ARBA" id="ARBA00022691"/>
    </source>
</evidence>
<keyword evidence="4" id="KW-0949">S-adenosyl-L-methionine</keyword>
<name>A0ABS7TMH4_9BACT</name>
<dbReference type="SUPFAM" id="SSF53335">
    <property type="entry name" value="S-adenosyl-L-methionine-dependent methyltransferases"/>
    <property type="match status" value="1"/>
</dbReference>
<evidence type="ECO:0000313" key="9">
    <source>
        <dbReference type="EMBL" id="MBZ5709391.1"/>
    </source>
</evidence>
<dbReference type="InterPro" id="IPR029063">
    <property type="entry name" value="SAM-dependent_MTases_sf"/>
</dbReference>
<evidence type="ECO:0000259" key="7">
    <source>
        <dbReference type="Pfam" id="PF07669"/>
    </source>
</evidence>
<dbReference type="PANTHER" id="PTHR33841">
    <property type="entry name" value="DNA METHYLTRANSFERASE YEEA-RELATED"/>
    <property type="match status" value="1"/>
</dbReference>
<dbReference type="GO" id="GO:0008168">
    <property type="term" value="F:methyltransferase activity"/>
    <property type="evidence" value="ECO:0007669"/>
    <property type="project" value="UniProtKB-KW"/>
</dbReference>
<feature type="compositionally biased region" description="Low complexity" evidence="6">
    <location>
        <begin position="1331"/>
        <end position="1350"/>
    </location>
</feature>
<dbReference type="EC" id="2.1.1.72" evidence="1"/>
<proteinExistence type="predicted"/>
<dbReference type="Pfam" id="PF20466">
    <property type="entry name" value="MmeI_TRD"/>
    <property type="match status" value="1"/>
</dbReference>
<evidence type="ECO:0000256" key="5">
    <source>
        <dbReference type="ARBA" id="ARBA00047942"/>
    </source>
</evidence>
<keyword evidence="2 9" id="KW-0489">Methyltransferase</keyword>
<comment type="catalytic activity">
    <reaction evidence="5">
        <text>a 2'-deoxyadenosine in DNA + S-adenosyl-L-methionine = an N(6)-methyl-2'-deoxyadenosine in DNA + S-adenosyl-L-homocysteine + H(+)</text>
        <dbReference type="Rhea" id="RHEA:15197"/>
        <dbReference type="Rhea" id="RHEA-COMP:12418"/>
        <dbReference type="Rhea" id="RHEA-COMP:12419"/>
        <dbReference type="ChEBI" id="CHEBI:15378"/>
        <dbReference type="ChEBI" id="CHEBI:57856"/>
        <dbReference type="ChEBI" id="CHEBI:59789"/>
        <dbReference type="ChEBI" id="CHEBI:90615"/>
        <dbReference type="ChEBI" id="CHEBI:90616"/>
        <dbReference type="EC" id="2.1.1.72"/>
    </reaction>
</comment>
<evidence type="ECO:0000313" key="10">
    <source>
        <dbReference type="Proteomes" id="UP001139031"/>
    </source>
</evidence>
<dbReference type="PANTHER" id="PTHR33841:SF1">
    <property type="entry name" value="DNA METHYLTRANSFERASE A"/>
    <property type="match status" value="1"/>
</dbReference>
<dbReference type="Proteomes" id="UP001139031">
    <property type="component" value="Unassembled WGS sequence"/>
</dbReference>
<feature type="domain" description="MmeI-like target recognition" evidence="8">
    <location>
        <begin position="1028"/>
        <end position="1205"/>
    </location>
</feature>
<dbReference type="RefSeq" id="WP_224191162.1">
    <property type="nucleotide sequence ID" value="NZ_JAIRAU010000005.1"/>
</dbReference>
<gene>
    <name evidence="9" type="ORF">K7C98_08975</name>
</gene>
<evidence type="ECO:0000256" key="6">
    <source>
        <dbReference type="SAM" id="MobiDB-lite"/>
    </source>
</evidence>
<protein>
    <recommendedName>
        <fullName evidence="1">site-specific DNA-methyltransferase (adenine-specific)</fullName>
        <ecNumber evidence="1">2.1.1.72</ecNumber>
    </recommendedName>
</protein>
<reference evidence="9" key="1">
    <citation type="submission" date="2021-08" db="EMBL/GenBank/DDBJ databases">
        <authorList>
            <person name="Stevens D.C."/>
        </authorList>
    </citation>
    <scope>NUCLEOTIDE SEQUENCE</scope>
    <source>
        <strain evidence="9">DSM 53165</strain>
    </source>
</reference>
<evidence type="ECO:0000256" key="2">
    <source>
        <dbReference type="ARBA" id="ARBA00022603"/>
    </source>
</evidence>
<dbReference type="Pfam" id="PF07669">
    <property type="entry name" value="Eco57I"/>
    <property type="match status" value="1"/>
</dbReference>
<organism evidence="9 10">
    <name type="scientific">Nannocystis pusilla</name>
    <dbReference type="NCBI Taxonomy" id="889268"/>
    <lineage>
        <taxon>Bacteria</taxon>
        <taxon>Pseudomonadati</taxon>
        <taxon>Myxococcota</taxon>
        <taxon>Polyangia</taxon>
        <taxon>Nannocystales</taxon>
        <taxon>Nannocystaceae</taxon>
        <taxon>Nannocystis</taxon>
    </lineage>
</organism>
<dbReference type="PRINTS" id="PR00507">
    <property type="entry name" value="N12N6MTFRASE"/>
</dbReference>
<feature type="compositionally biased region" description="Basic residues" evidence="6">
    <location>
        <begin position="1364"/>
        <end position="1375"/>
    </location>
</feature>
<keyword evidence="10" id="KW-1185">Reference proteome</keyword>
<evidence type="ECO:0000256" key="3">
    <source>
        <dbReference type="ARBA" id="ARBA00022679"/>
    </source>
</evidence>
<feature type="region of interest" description="Disordered" evidence="6">
    <location>
        <begin position="1317"/>
        <end position="1392"/>
    </location>
</feature>
<evidence type="ECO:0000256" key="1">
    <source>
        <dbReference type="ARBA" id="ARBA00011900"/>
    </source>
</evidence>
<dbReference type="Gene3D" id="3.40.50.150">
    <property type="entry name" value="Vaccinia Virus protein VP39"/>
    <property type="match status" value="1"/>
</dbReference>
<feature type="compositionally biased region" description="Basic and acidic residues" evidence="6">
    <location>
        <begin position="1376"/>
        <end position="1392"/>
    </location>
</feature>
<comment type="caution">
    <text evidence="9">The sequence shown here is derived from an EMBL/GenBank/DDBJ whole genome shotgun (WGS) entry which is preliminary data.</text>
</comment>
<sequence length="1392" mass="154599">MQDRQTRFHEEWLGLAQPVEGLVFSLPVLVDAQIAPEVGSELTARFRELLSHDPDVRAWSADLRRLLADFLGYDRDGMLVPRDRLPETLRFYAEEGRQELRPSFAIARGPFTAPADDLFGGFGHDPDAAPTTPAADGAHPYIALVWDLRDDGAPVGLSLDKPEDATGTWRYPPTAKFERLLRHSGVPIGLLTSGRELRLIYAPTAESTSHLTFRFNDMVEPAGRPILAAFQLLLGARRTYEAAPEHTLEGLLRESRRRQADVTKELAAQVFEAVELLLEGFEQAALRDTGADRPDWLRAAVEAPHDHLYRGVLSVILRLVFVLYAEDQGLFPIGHRVYAAHMSVQGLYSDLVEDAGMHPESMHHRFGAYGRLLALFRAVFLGVRHGDLLLPPRQGQLFDPSSFPFLEGGLPGSTAAISQPEARAEVRPPPVDDGVILAVLRRLILFKGQRLSYRALDVEQIGSVYESLMGYHVVRAGSPAVRLGKSAVWVETAALRQHKPADRSKWLDETCDLTAAQKSKVEAALAEHTDDEALAEALLGLAPGGTRERERHRAPARRLVLQPGDERRHSGSHYTPRTLTERIVRRTLEPILACLGEAPTAEQLLALKVCDPAMGSGAFLVEVCRHLADQLVAAWTRAGIVAALTEAHGDAHLHARRLVAQRCLYGVDKNDAAVELAKLSLWLVTMSRELPFTFVDHALRHGDSLVGLDLDQISAFDWKPGKQVSLFSAVVKDALDQAIAHRQEIHDRAEREDNANQQEKRRLLDHAEHATERVRLIADLCVGAFFKNSADKAREEERQRRQHLVERWLAGEDALEPDIRGLAEEIREQHAPFHWWLEFPEVFYQERPDPLDGGKMNGAAYMEAFVGNPPFAGKNTITRANGAGYLDWLMVKHPEVKGRPNTDLCAYFFRRAAELIGPNGTLGFVATNTISQGDSRLMSLKALVDAGGVIYDGVSSFPWPGAAAVTTATVHLALGAPSGVGVALELDGQPVTAINTRLRPKPERPEVKNLAANAGLSYMGGKLIGIGLAVSIEEYEALVRADRSNAKILRPYLGGEDLNSNPSGSFSRYVIDFTKYDLEEARRWPKLLKIVEERVKPVRMRDNRGTYKTYWWKPGESGGALQQALAGLQMCLVTARVTKHLCFSFQSTDQFMNDKVYVFTFDAFTSFAVLQSRVHAPWAWLLSSTLDQRLNYTASDCFDTFPFPRPNPREPIPAVEAAGKAFYEARARFMLDTEQGLTKTYNALKDPENSDPAVLELRRLTEAMDRAVLDAYGWTDIVVPPYCPRTDAEREAVQAFEDEVIDRLYVLNAERAREEERLGLRKDKKGKQLKKTPAQPAADAPDPAAPAPSKKAAKKPPADPSTKKTAKKATNKKAARKDTDAEQADLWRKDPK</sequence>
<dbReference type="EMBL" id="JAIRAU010000005">
    <property type="protein sequence ID" value="MBZ5709391.1"/>
    <property type="molecule type" value="Genomic_DNA"/>
</dbReference>
<feature type="domain" description="Type II methyltransferase M.TaqI-like" evidence="7">
    <location>
        <begin position="663"/>
        <end position="932"/>
    </location>
</feature>
<evidence type="ECO:0000259" key="8">
    <source>
        <dbReference type="Pfam" id="PF20466"/>
    </source>
</evidence>
<accession>A0ABS7TMH4</accession>
<dbReference type="InterPro" id="IPR046820">
    <property type="entry name" value="MmeI_TRD"/>
</dbReference>
<dbReference type="InterPro" id="IPR011639">
    <property type="entry name" value="MethylTrfase_TaqI-like_dom"/>
</dbReference>
<dbReference type="InterPro" id="IPR050953">
    <property type="entry name" value="N4_N6_ade-DNA_methylase"/>
</dbReference>
<keyword evidence="3" id="KW-0808">Transferase</keyword>